<name>A0ABY6H3B0_9LACO</name>
<gene>
    <name evidence="2" type="ORF">OFW50_09990</name>
</gene>
<dbReference type="Proteomes" id="UP001164790">
    <property type="component" value="Chromosome"/>
</dbReference>
<feature type="transmembrane region" description="Helical" evidence="1">
    <location>
        <begin position="7"/>
        <end position="25"/>
    </location>
</feature>
<evidence type="ECO:0000256" key="1">
    <source>
        <dbReference type="SAM" id="Phobius"/>
    </source>
</evidence>
<sequence length="42" mass="4902">MKYWRNFFLTFGVAMLLAFIISVWLRGPLDGGSLLLARLEVW</sequence>
<accession>A0ABY6H3B0</accession>
<keyword evidence="1" id="KW-0812">Transmembrane</keyword>
<dbReference type="RefSeq" id="WP_263932499.1">
    <property type="nucleotide sequence ID" value="NZ_CP074378.1"/>
</dbReference>
<keyword evidence="1" id="KW-0472">Membrane</keyword>
<keyword evidence="3" id="KW-1185">Reference proteome</keyword>
<keyword evidence="1" id="KW-1133">Transmembrane helix</keyword>
<proteinExistence type="predicted"/>
<evidence type="ECO:0000313" key="3">
    <source>
        <dbReference type="Proteomes" id="UP001164790"/>
    </source>
</evidence>
<dbReference type="EMBL" id="CP107523">
    <property type="protein sequence ID" value="UYN55808.1"/>
    <property type="molecule type" value="Genomic_DNA"/>
</dbReference>
<evidence type="ECO:0000313" key="2">
    <source>
        <dbReference type="EMBL" id="UYN55808.1"/>
    </source>
</evidence>
<reference evidence="2" key="1">
    <citation type="submission" date="2022-10" db="EMBL/GenBank/DDBJ databases">
        <title>Comparative genomic analysis and in-vitro probiotic properties of the potential probiotic L. chiayiensis AACE 3.</title>
        <authorList>
            <person name="Kang X."/>
        </authorList>
    </citation>
    <scope>NUCLEOTIDE SEQUENCE</scope>
    <source>
        <strain evidence="2">AACE 3</strain>
    </source>
</reference>
<protein>
    <submittedName>
        <fullName evidence="2">Uncharacterized protein</fullName>
    </submittedName>
</protein>
<organism evidence="2 3">
    <name type="scientific">Lacticaseibacillus chiayiensis</name>
    <dbReference type="NCBI Taxonomy" id="2100821"/>
    <lineage>
        <taxon>Bacteria</taxon>
        <taxon>Bacillati</taxon>
        <taxon>Bacillota</taxon>
        <taxon>Bacilli</taxon>
        <taxon>Lactobacillales</taxon>
        <taxon>Lactobacillaceae</taxon>
        <taxon>Lacticaseibacillus</taxon>
    </lineage>
</organism>